<dbReference type="PATRIC" id="fig|476272.21.peg.762"/>
<feature type="compositionally biased region" description="Basic and acidic residues" evidence="5">
    <location>
        <begin position="1189"/>
        <end position="1205"/>
    </location>
</feature>
<evidence type="ECO:0000256" key="5">
    <source>
        <dbReference type="SAM" id="MobiDB-lite"/>
    </source>
</evidence>
<evidence type="ECO:0000313" key="8">
    <source>
        <dbReference type="Proteomes" id="UP000003100"/>
    </source>
</evidence>
<reference evidence="7 8" key="2">
    <citation type="submission" date="2009-02" db="EMBL/GenBank/DDBJ databases">
        <title>Draft genome sequence of Blautia hydrogenotrophica DSM 10507 (Ruminococcus hydrogenotrophicus DSM 10507).</title>
        <authorList>
            <person name="Sudarsanam P."/>
            <person name="Ley R."/>
            <person name="Guruge J."/>
            <person name="Turnbaugh P.J."/>
            <person name="Mahowald M."/>
            <person name="Liep D."/>
            <person name="Gordon J."/>
        </authorList>
    </citation>
    <scope>NUCLEOTIDE SEQUENCE [LARGE SCALE GENOMIC DNA]</scope>
    <source>
        <strain evidence="8">DSM 10507 / JCM 14656 / S5a33</strain>
    </source>
</reference>
<reference evidence="7 8" key="1">
    <citation type="submission" date="2009-01" db="EMBL/GenBank/DDBJ databases">
        <authorList>
            <person name="Fulton L."/>
            <person name="Clifton S."/>
            <person name="Fulton B."/>
            <person name="Xu J."/>
            <person name="Minx P."/>
            <person name="Pepin K.H."/>
            <person name="Johnson M."/>
            <person name="Bhonagiri V."/>
            <person name="Nash W.E."/>
            <person name="Mardis E.R."/>
            <person name="Wilson R.K."/>
        </authorList>
    </citation>
    <scope>NUCLEOTIDE SEQUENCE [LARGE SCALE GENOMIC DNA]</scope>
    <source>
        <strain evidence="8">DSM 10507 / JCM 14656 / S5a33</strain>
    </source>
</reference>
<keyword evidence="4" id="KW-0175">Coiled coil</keyword>
<evidence type="ECO:0000256" key="3">
    <source>
        <dbReference type="ARBA" id="ARBA00013368"/>
    </source>
</evidence>
<protein>
    <recommendedName>
        <fullName evidence="3">Nuclease SbcCD subunit C</fullName>
    </recommendedName>
</protein>
<dbReference type="HOGENOM" id="CLU_004785_2_1_9"/>
<dbReference type="InterPro" id="IPR038729">
    <property type="entry name" value="Rad50/SbcC_AAA"/>
</dbReference>
<dbReference type="EMBL" id="ACBZ01000142">
    <property type="protein sequence ID" value="EEG48489.1"/>
    <property type="molecule type" value="Genomic_DNA"/>
</dbReference>
<feature type="coiled-coil region" evidence="4">
    <location>
        <begin position="704"/>
        <end position="828"/>
    </location>
</feature>
<evidence type="ECO:0000256" key="1">
    <source>
        <dbReference type="ARBA" id="ARBA00006930"/>
    </source>
</evidence>
<feature type="coiled-coil region" evidence="4">
    <location>
        <begin position="852"/>
        <end position="907"/>
    </location>
</feature>
<dbReference type="PANTHER" id="PTHR32114">
    <property type="entry name" value="ABC TRANSPORTER ABCH.3"/>
    <property type="match status" value="1"/>
</dbReference>
<dbReference type="Pfam" id="PF13476">
    <property type="entry name" value="AAA_23"/>
    <property type="match status" value="1"/>
</dbReference>
<evidence type="ECO:0000313" key="7">
    <source>
        <dbReference type="EMBL" id="EEG48489.1"/>
    </source>
</evidence>
<evidence type="ECO:0000259" key="6">
    <source>
        <dbReference type="Pfam" id="PF13476"/>
    </source>
</evidence>
<dbReference type="SUPFAM" id="SSF52540">
    <property type="entry name" value="P-loop containing nucleoside triphosphate hydrolases"/>
    <property type="match status" value="2"/>
</dbReference>
<feature type="region of interest" description="Disordered" evidence="5">
    <location>
        <begin position="421"/>
        <end position="452"/>
    </location>
</feature>
<dbReference type="eggNOG" id="COG0419">
    <property type="taxonomic scope" value="Bacteria"/>
</dbReference>
<evidence type="ECO:0000256" key="2">
    <source>
        <dbReference type="ARBA" id="ARBA00011322"/>
    </source>
</evidence>
<feature type="domain" description="Rad50/SbcC-type AAA" evidence="6">
    <location>
        <begin position="5"/>
        <end position="305"/>
    </location>
</feature>
<feature type="coiled-coil region" evidence="4">
    <location>
        <begin position="256"/>
        <end position="368"/>
    </location>
</feature>
<sequence>MRPERLIISAFGPYAQREEIDFRRLGGHGLYLITGDTGAGKTTIFDAITFALYGEASGEVRESGMFRSKYAEADVPTYVELTFSYQGKIYQVNRNPEYQRPKAKGNGVTTQKADASLIYPDLRQPVTKTREVTKAVTQLLGLDYRQFTQIAMIAQGDFQRMLLADTKERGEIFCRLFHTESFRRMQGRLREEELRRKKEYDEGRRSIVQYLNGVSCPAEFAYAAEYGDLKKTRFEGNVQRGLEILEILLSQTGIELGESSRDKNLLSRRIQELEQVLGKLEQEKKYREELEKKRELLTQIIPKLEQARIRLEEQTEAAKENELFFEKIRQGTEQLRECERLEQDRTLLRKQEEDLREKEGELQTKEAKRELLWAQIQEKQKSLESLSLVEAHKERLENRFRLRNRQKEELSSLREEWTAVRADQEKEREKQDRAQKEQQNLEAMAERLEDESEKLRRLEGQREALEQKREQVAGQKQRVLKAQENLSSLWEQRVGVEQKLEVFTEKERELRQLIEELYQRAQEWKDSETQEQKLCYRLEELQKATGEFRTLRTQRTDLLAEESLIQKEYEKLSYLEGQRKAQEEIWQQEWEKVKDTEHKAARLAEEKAALTIQINESKQLGQEVKEVQDLLALQREYQEAYRQAYQEKEECLKIYQRMEKLFFDAQAGVLAQELTEGVPCPVCGSIHHPLPAVCPQEAPEKEALDKKKRELSGKEERVQSLSAQAGQLKNRLEEKRNRLSDQGVQWETFEELPFVSEQLWGRLEELKERLQRNLAETKRLHEAAKMKERLEQLLAKTREESRENLGLSHQKEQRLAVLKSQAREKEEQIFRCVQRAKELEPDLEEVIEPQRLSEKELEIEEIGRALEEQCRRIKDSWEEAGRQAKQYEAYRQRQEKCQEELEDILEGRQDLGRQLEALKGGEETLRQQAEEELAQMYEKAAIPGKPDLSSREAARESFSRVSGWIGQQEEEVKAQLRNQALARQRQGELLLRKEECKESLTQIQQDIQQTLSSLEVLKDREAAVQRHLRESLAAEDAAWSYDWEQIQKLTEEEQVETVREAEGIAKKALDECEKTLDEVERKISLKRQLEQELPEHSEEVEDLAAKIQELQKTIVRLRTQRENLNLQIQQRRQSLEEKSEQEIIQEIQNYREQAERRKRDFEAAQEAWKELETKETSLKSAIRTLEGQLEEKEKPQEEEIRDEKRQLEERRTQLEEKILRFHALQDKNQEIYQRVCEQQQTSVKLEQEYRWVKNLSDTANGELTGKRKMTLETYVQTNYFDRILRRANLRLLTMSSGQYELIRQQETENRREKTGLELDVLDHYNGSRRSVKTLSGGESFQASLSLALGLSDEIQSCAGGVQLDAMFVDEGFGSLDEEALSQAVRALGSLADGKRMVGIISHVSELKERIEKKIVVRKYRGERGRDGKRQIGSSVQVSGGE</sequence>
<name>C0CP32_BLAHS</name>
<dbReference type="GeneID" id="86822776"/>
<dbReference type="GO" id="GO:0016887">
    <property type="term" value="F:ATP hydrolysis activity"/>
    <property type="evidence" value="ECO:0007669"/>
    <property type="project" value="InterPro"/>
</dbReference>
<comment type="subunit">
    <text evidence="2">Heterodimer of SbcC and SbcD.</text>
</comment>
<feature type="compositionally biased region" description="Basic and acidic residues" evidence="5">
    <location>
        <begin position="421"/>
        <end position="436"/>
    </location>
</feature>
<organism evidence="7 8">
    <name type="scientific">Blautia hydrogenotrophica (strain DSM 10507 / JCM 14656 / S5a33)</name>
    <name type="common">Ruminococcus hydrogenotrophicus</name>
    <dbReference type="NCBI Taxonomy" id="476272"/>
    <lineage>
        <taxon>Bacteria</taxon>
        <taxon>Bacillati</taxon>
        <taxon>Bacillota</taxon>
        <taxon>Clostridia</taxon>
        <taxon>Lachnospirales</taxon>
        <taxon>Lachnospiraceae</taxon>
        <taxon>Blautia</taxon>
    </lineage>
</organism>
<evidence type="ECO:0000256" key="4">
    <source>
        <dbReference type="SAM" id="Coils"/>
    </source>
</evidence>
<dbReference type="Proteomes" id="UP000003100">
    <property type="component" value="Unassembled WGS sequence"/>
</dbReference>
<dbReference type="PANTHER" id="PTHR32114:SF2">
    <property type="entry name" value="ABC TRANSPORTER ABCH.3"/>
    <property type="match status" value="1"/>
</dbReference>
<dbReference type="Gene3D" id="3.40.50.300">
    <property type="entry name" value="P-loop containing nucleotide triphosphate hydrolases"/>
    <property type="match status" value="2"/>
</dbReference>
<keyword evidence="8" id="KW-1185">Reference proteome</keyword>
<dbReference type="RefSeq" id="WP_005950154.1">
    <property type="nucleotide sequence ID" value="NZ_CP136423.1"/>
</dbReference>
<dbReference type="GO" id="GO:0006302">
    <property type="term" value="P:double-strand break repair"/>
    <property type="evidence" value="ECO:0007669"/>
    <property type="project" value="InterPro"/>
</dbReference>
<comment type="caution">
    <text evidence="7">The sequence shown here is derived from an EMBL/GenBank/DDBJ whole genome shotgun (WGS) entry which is preliminary data.</text>
</comment>
<gene>
    <name evidence="7" type="ORF">RUMHYD_02633</name>
</gene>
<dbReference type="eggNOG" id="COG1121">
    <property type="taxonomic scope" value="Bacteria"/>
</dbReference>
<accession>C0CP32</accession>
<feature type="coiled-coil region" evidence="4">
    <location>
        <begin position="593"/>
        <end position="650"/>
    </location>
</feature>
<feature type="coiled-coil region" evidence="4">
    <location>
        <begin position="1058"/>
        <end position="1171"/>
    </location>
</feature>
<dbReference type="InterPro" id="IPR027417">
    <property type="entry name" value="P-loop_NTPase"/>
</dbReference>
<feature type="region of interest" description="Disordered" evidence="5">
    <location>
        <begin position="1185"/>
        <end position="1205"/>
    </location>
</feature>
<proteinExistence type="inferred from homology"/>
<comment type="similarity">
    <text evidence="1">Belongs to the SMC family. SbcC subfamily.</text>
</comment>
<dbReference type="Pfam" id="PF13558">
    <property type="entry name" value="SbcC_Walker_B"/>
    <property type="match status" value="1"/>
</dbReference>